<evidence type="ECO:0000313" key="2">
    <source>
        <dbReference type="Proteomes" id="UP000812982"/>
    </source>
</evidence>
<evidence type="ECO:0000313" key="1">
    <source>
        <dbReference type="EMBL" id="MBU9763446.1"/>
    </source>
</evidence>
<organism evidence="1 2">
    <name type="scientific">[Mycobacterium] fortunisiensis</name>
    <dbReference type="NCBI Taxonomy" id="2600579"/>
    <lineage>
        <taxon>Bacteria</taxon>
        <taxon>Bacillati</taxon>
        <taxon>Actinomycetota</taxon>
        <taxon>Actinomycetes</taxon>
        <taxon>Mycobacteriales</taxon>
        <taxon>Mycobacteriaceae</taxon>
        <taxon>Mycolicibacterium</taxon>
    </lineage>
</organism>
<protein>
    <submittedName>
        <fullName evidence="1">Uncharacterized protein</fullName>
    </submittedName>
</protein>
<keyword evidence="2" id="KW-1185">Reference proteome</keyword>
<comment type="caution">
    <text evidence="1">The sequence shown here is derived from an EMBL/GenBank/DDBJ whole genome shotgun (WGS) entry which is preliminary data.</text>
</comment>
<sequence>MTAQALAEELAPRGGSPSVELSGDEVFRHRLHVIASSAVDVVAAAGGWLADRALTGWDVFVYLPDGEESLPLRVLGVTPCSQGDLSTLAASVRREHRRKRRYAPTALAVDAAMIDADPAVRRCIDSAMADVSTEVVMWGAVPAAGVGAHLVQTSCRASSAGLAFKSHALKAALATDVPCGDEILHTRASQPTWVGCFPRREAQR</sequence>
<proteinExistence type="predicted"/>
<dbReference type="Proteomes" id="UP000812982">
    <property type="component" value="Unassembled WGS sequence"/>
</dbReference>
<gene>
    <name evidence="1" type="ORF">FR943_06265</name>
</gene>
<name>A0ABS6KJI5_9MYCO</name>
<dbReference type="EMBL" id="VOMB01000009">
    <property type="protein sequence ID" value="MBU9763446.1"/>
    <property type="molecule type" value="Genomic_DNA"/>
</dbReference>
<accession>A0ABS6KJI5</accession>
<dbReference type="RefSeq" id="WP_217155483.1">
    <property type="nucleotide sequence ID" value="NZ_VOMB01000009.1"/>
</dbReference>
<reference evidence="1 2" key="1">
    <citation type="journal article" date="2021" name="Sci. Rep.">
        <title>Phenotypic and genomic hallmarks of a novel, potentially pathogenic rapidly growing Mycobacterium species related to the Mycobacterium fortuitum complex.</title>
        <authorList>
            <person name="Gharbi R."/>
            <person name="Khanna V."/>
            <person name="Frigui W."/>
            <person name="Mhenni B."/>
            <person name="Brosch R."/>
            <person name="Mardassi H."/>
        </authorList>
    </citation>
    <scope>NUCLEOTIDE SEQUENCE [LARGE SCALE GENOMIC DNA]</scope>
    <source>
        <strain evidence="1 2">TNTM28</strain>
    </source>
</reference>